<comment type="caution">
    <text evidence="13">The sequence shown here is derived from an EMBL/GenBank/DDBJ whole genome shotgun (WGS) entry which is preliminary data.</text>
</comment>
<evidence type="ECO:0000256" key="10">
    <source>
        <dbReference type="RuleBase" id="RU003357"/>
    </source>
</evidence>
<dbReference type="PANTHER" id="PTHR30069">
    <property type="entry name" value="TONB-DEPENDENT OUTER MEMBRANE RECEPTOR"/>
    <property type="match status" value="1"/>
</dbReference>
<dbReference type="Pfam" id="PF07715">
    <property type="entry name" value="Plug"/>
    <property type="match status" value="1"/>
</dbReference>
<dbReference type="Proteomes" id="UP000186657">
    <property type="component" value="Unassembled WGS sequence"/>
</dbReference>
<evidence type="ECO:0000313" key="13">
    <source>
        <dbReference type="EMBL" id="OLT60903.1"/>
    </source>
</evidence>
<name>A0A1U7N4M9_9CYAN</name>
<dbReference type="InterPro" id="IPR036942">
    <property type="entry name" value="Beta-barrel_TonB_sf"/>
</dbReference>
<dbReference type="GO" id="GO:0015344">
    <property type="term" value="F:siderophore uptake transmembrane transporter activity"/>
    <property type="evidence" value="ECO:0007669"/>
    <property type="project" value="TreeGrafter"/>
</dbReference>
<dbReference type="InterPro" id="IPR037066">
    <property type="entry name" value="Plug_dom_sf"/>
</dbReference>
<dbReference type="InterPro" id="IPR008969">
    <property type="entry name" value="CarboxyPept-like_regulatory"/>
</dbReference>
<organism evidence="13 14">
    <name type="scientific">Moorena bouillonii PNG</name>
    <dbReference type="NCBI Taxonomy" id="568701"/>
    <lineage>
        <taxon>Bacteria</taxon>
        <taxon>Bacillati</taxon>
        <taxon>Cyanobacteriota</taxon>
        <taxon>Cyanophyceae</taxon>
        <taxon>Coleofasciculales</taxon>
        <taxon>Coleofasciculaceae</taxon>
        <taxon>Moorena</taxon>
    </lineage>
</organism>
<keyword evidence="5" id="KW-0732">Signal</keyword>
<dbReference type="GO" id="GO:0009279">
    <property type="term" value="C:cell outer membrane"/>
    <property type="evidence" value="ECO:0007669"/>
    <property type="project" value="UniProtKB-SubCell"/>
</dbReference>
<keyword evidence="9" id="KW-0998">Cell outer membrane</keyword>
<dbReference type="EMBL" id="MKZS01000001">
    <property type="protein sequence ID" value="OLT60903.1"/>
    <property type="molecule type" value="Genomic_DNA"/>
</dbReference>
<comment type="similarity">
    <text evidence="10">Belongs to the TonB-dependent receptor family.</text>
</comment>
<keyword evidence="3" id="KW-1134">Transmembrane beta strand</keyword>
<dbReference type="GO" id="GO:0044718">
    <property type="term" value="P:siderophore transmembrane transport"/>
    <property type="evidence" value="ECO:0007669"/>
    <property type="project" value="TreeGrafter"/>
</dbReference>
<dbReference type="Pfam" id="PF13715">
    <property type="entry name" value="CarbopepD_reg_2"/>
    <property type="match status" value="1"/>
</dbReference>
<keyword evidence="2" id="KW-0813">Transport</keyword>
<evidence type="ECO:0000256" key="4">
    <source>
        <dbReference type="ARBA" id="ARBA00022692"/>
    </source>
</evidence>
<evidence type="ECO:0000256" key="9">
    <source>
        <dbReference type="ARBA" id="ARBA00023237"/>
    </source>
</evidence>
<evidence type="ECO:0000256" key="1">
    <source>
        <dbReference type="ARBA" id="ARBA00004571"/>
    </source>
</evidence>
<keyword evidence="8" id="KW-0675">Receptor</keyword>
<dbReference type="InterPro" id="IPR012910">
    <property type="entry name" value="Plug_dom"/>
</dbReference>
<sequence length="830" mass="93308">MKTLLKGKNLDYQAVGRNHIIIVSTTPIEDQLIPKSVSTRANKRPNLRSIYGQVKAKDINEVLELATVRIKNKSQGVNTDAKGNFRFNFTASLNDSVEFSYVGYESYVIAVKDLPYNLALKIELLPSSHSLEGITIERGSNQSVSVSNTDGSITINPSKTGLLGGLGESDVFRVVQLMPGVSSVGESSSGLNVRGGTPDQNLILFDGMPVYQAGHFFGLLSIFNSDAVQEVVLHRSAMDAKYGGRASGVIEVTGKPLKSNELKIGAGLNLLNASAFAEIPLLKGKGALLIAGRRSYSELGESALSKSLFNNVNQQGLINFAQNLSRGNNQFESNPLFSYSDLNLKFTYRPSDRDYLTVSHYRADDQLVYNFRQFAVNEIPVDYNTTDFLDLRNSGTAIGWRRQWNGNYYSRLNISYSTYTNDYTFQDQAIDTLDNESNFNEQISNDLYDISLRFDNTWEIDDKQTLEFGVQSNYVSVQNTQEINSSLQGETDKELDLERGISRSANILSFYAQYRLQFNKKLSIQHGLRHSFSDKLTKSFVEPRASIIFKPNKNWKLKVAAGRHHQFVNRIEASNPFRTGQEFWTLSDGNVLPVLRSDEILVGAAYETPNFLLDVEVYRKNQRGLSMYDVSFDPIFNEQFNDTLHTHGNGKIRGLDVLVQKKVGKYTGWISYTLSNVSYQFDGLNEGKVFSANHDIRHQVKFVNMLNVGKWDFSATLQYASGRPYTDVIGYQYKPLPSGPTLIDIDYSELNAGRLPSFQRVDVSGSYKWEVGRFKAKTGLSVLNLLNHYNVLDRRYSIVRARYGHNAPRLISVDKTMLGISPNVFLQLLF</sequence>
<comment type="subcellular location">
    <subcellularLocation>
        <location evidence="1">Cell outer membrane</location>
        <topology evidence="1">Multi-pass membrane protein</topology>
    </subcellularLocation>
</comment>
<dbReference type="AlphaFoldDB" id="A0A1U7N4M9"/>
<dbReference type="Gene3D" id="2.170.130.10">
    <property type="entry name" value="TonB-dependent receptor, plug domain"/>
    <property type="match status" value="1"/>
</dbReference>
<dbReference type="InterPro" id="IPR039426">
    <property type="entry name" value="TonB-dep_rcpt-like"/>
</dbReference>
<dbReference type="InterPro" id="IPR000531">
    <property type="entry name" value="Beta-barrel_TonB"/>
</dbReference>
<dbReference type="Pfam" id="PF00593">
    <property type="entry name" value="TonB_dep_Rec_b-barrel"/>
    <property type="match status" value="1"/>
</dbReference>
<evidence type="ECO:0008006" key="15">
    <source>
        <dbReference type="Google" id="ProtNLM"/>
    </source>
</evidence>
<evidence type="ECO:0000256" key="6">
    <source>
        <dbReference type="ARBA" id="ARBA00023077"/>
    </source>
</evidence>
<dbReference type="Gene3D" id="2.40.170.20">
    <property type="entry name" value="TonB-dependent receptor, beta-barrel domain"/>
    <property type="match status" value="1"/>
</dbReference>
<keyword evidence="6 10" id="KW-0798">TonB box</keyword>
<evidence type="ECO:0000256" key="5">
    <source>
        <dbReference type="ARBA" id="ARBA00022729"/>
    </source>
</evidence>
<protein>
    <recommendedName>
        <fullName evidence="15">TonB-dependent receptor plug domain-containing protein</fullName>
    </recommendedName>
</protein>
<evidence type="ECO:0000256" key="7">
    <source>
        <dbReference type="ARBA" id="ARBA00023136"/>
    </source>
</evidence>
<evidence type="ECO:0000256" key="2">
    <source>
        <dbReference type="ARBA" id="ARBA00022448"/>
    </source>
</evidence>
<feature type="domain" description="TonB-dependent receptor-like beta-barrel" evidence="11">
    <location>
        <begin position="341"/>
        <end position="785"/>
    </location>
</feature>
<accession>A0A1U7N4M9</accession>
<dbReference type="SUPFAM" id="SSF56935">
    <property type="entry name" value="Porins"/>
    <property type="match status" value="1"/>
</dbReference>
<dbReference type="PANTHER" id="PTHR30069:SF29">
    <property type="entry name" value="HEMOGLOBIN AND HEMOGLOBIN-HAPTOGLOBIN-BINDING PROTEIN 1-RELATED"/>
    <property type="match status" value="1"/>
</dbReference>
<evidence type="ECO:0000313" key="14">
    <source>
        <dbReference type="Proteomes" id="UP000186657"/>
    </source>
</evidence>
<keyword evidence="7 10" id="KW-0472">Membrane</keyword>
<gene>
    <name evidence="13" type="ORF">BJP37_19680</name>
</gene>
<feature type="domain" description="TonB-dependent receptor plug" evidence="12">
    <location>
        <begin position="166"/>
        <end position="248"/>
    </location>
</feature>
<proteinExistence type="inferred from homology"/>
<reference evidence="13 14" key="1">
    <citation type="submission" date="2016-10" db="EMBL/GenBank/DDBJ databases">
        <title>Comparative genomics uncovers the prolific and rare metabolic potential of the cyanobacterial genus Moorea.</title>
        <authorList>
            <person name="Leao T."/>
            <person name="Castelao G."/>
            <person name="Korobeynikov A."/>
            <person name="Monroe E.A."/>
            <person name="Podell S."/>
            <person name="Glukhov E."/>
            <person name="Allen E."/>
            <person name="Gerwick W.H."/>
            <person name="Gerwick L."/>
        </authorList>
    </citation>
    <scope>NUCLEOTIDE SEQUENCE [LARGE SCALE GENOMIC DNA]</scope>
    <source>
        <strain evidence="13 14">PNG5-198</strain>
    </source>
</reference>
<evidence type="ECO:0000256" key="3">
    <source>
        <dbReference type="ARBA" id="ARBA00022452"/>
    </source>
</evidence>
<evidence type="ECO:0000256" key="8">
    <source>
        <dbReference type="ARBA" id="ARBA00023170"/>
    </source>
</evidence>
<evidence type="ECO:0000259" key="11">
    <source>
        <dbReference type="Pfam" id="PF00593"/>
    </source>
</evidence>
<dbReference type="Gene3D" id="2.60.40.1120">
    <property type="entry name" value="Carboxypeptidase-like, regulatory domain"/>
    <property type="match status" value="1"/>
</dbReference>
<dbReference type="SUPFAM" id="SSF49464">
    <property type="entry name" value="Carboxypeptidase regulatory domain-like"/>
    <property type="match status" value="1"/>
</dbReference>
<keyword evidence="14" id="KW-1185">Reference proteome</keyword>
<keyword evidence="4" id="KW-0812">Transmembrane</keyword>
<evidence type="ECO:0000259" key="12">
    <source>
        <dbReference type="Pfam" id="PF07715"/>
    </source>
</evidence>